<comment type="caution">
    <text evidence="5">The sequence shown here is derived from an EMBL/GenBank/DDBJ whole genome shotgun (WGS) entry which is preliminary data.</text>
</comment>
<dbReference type="Pfam" id="PF03715">
    <property type="entry name" value="Noc2"/>
    <property type="match status" value="1"/>
</dbReference>
<proteinExistence type="inferred from homology"/>
<dbReference type="Proteomes" id="UP000775547">
    <property type="component" value="Unassembled WGS sequence"/>
</dbReference>
<dbReference type="EMBL" id="JABCKV010000035">
    <property type="protein sequence ID" value="KAG5645617.1"/>
    <property type="molecule type" value="Genomic_DNA"/>
</dbReference>
<feature type="region of interest" description="Disordered" evidence="4">
    <location>
        <begin position="1"/>
        <end position="125"/>
    </location>
</feature>
<dbReference type="InterPro" id="IPR005343">
    <property type="entry name" value="Noc2"/>
</dbReference>
<feature type="compositionally biased region" description="Low complexity" evidence="4">
    <location>
        <begin position="1"/>
        <end position="14"/>
    </location>
</feature>
<dbReference type="GO" id="GO:0005654">
    <property type="term" value="C:nucleoplasm"/>
    <property type="evidence" value="ECO:0007669"/>
    <property type="project" value="TreeGrafter"/>
</dbReference>
<evidence type="ECO:0000256" key="2">
    <source>
        <dbReference type="ARBA" id="ARBA00005907"/>
    </source>
</evidence>
<evidence type="ECO:0008006" key="7">
    <source>
        <dbReference type="Google" id="ProtNLM"/>
    </source>
</evidence>
<dbReference type="GO" id="GO:0030690">
    <property type="term" value="C:Noc1p-Noc2p complex"/>
    <property type="evidence" value="ECO:0007669"/>
    <property type="project" value="TreeGrafter"/>
</dbReference>
<dbReference type="GO" id="GO:0005730">
    <property type="term" value="C:nucleolus"/>
    <property type="evidence" value="ECO:0007669"/>
    <property type="project" value="TreeGrafter"/>
</dbReference>
<feature type="compositionally biased region" description="Acidic residues" evidence="4">
    <location>
        <begin position="52"/>
        <end position="61"/>
    </location>
</feature>
<keyword evidence="3" id="KW-0539">Nucleus</keyword>
<dbReference type="PANTHER" id="PTHR12687:SF4">
    <property type="entry name" value="NUCLEOLAR COMPLEX PROTEIN 2 HOMOLOG"/>
    <property type="match status" value="1"/>
</dbReference>
<reference evidence="5" key="1">
    <citation type="submission" date="2020-07" db="EMBL/GenBank/DDBJ databases">
        <authorList>
            <person name="Nieuwenhuis M."/>
            <person name="Van De Peppel L.J.J."/>
        </authorList>
    </citation>
    <scope>NUCLEOTIDE SEQUENCE</scope>
    <source>
        <strain evidence="5">AP01</strain>
        <tissue evidence="5">Mycelium</tissue>
    </source>
</reference>
<evidence type="ECO:0000313" key="6">
    <source>
        <dbReference type="Proteomes" id="UP000775547"/>
    </source>
</evidence>
<dbReference type="PANTHER" id="PTHR12687">
    <property type="entry name" value="NUCLEOLAR COMPLEX 2 AND RAD4-RELATED"/>
    <property type="match status" value="1"/>
</dbReference>
<evidence type="ECO:0000256" key="1">
    <source>
        <dbReference type="ARBA" id="ARBA00004123"/>
    </source>
</evidence>
<feature type="compositionally biased region" description="Acidic residues" evidence="4">
    <location>
        <begin position="88"/>
        <end position="125"/>
    </location>
</feature>
<accession>A0A9P7G7P5</accession>
<feature type="compositionally biased region" description="Basic residues" evidence="4">
    <location>
        <begin position="21"/>
        <end position="38"/>
    </location>
</feature>
<feature type="region of interest" description="Disordered" evidence="4">
    <location>
        <begin position="172"/>
        <end position="195"/>
    </location>
</feature>
<dbReference type="OrthoDB" id="10266662at2759"/>
<dbReference type="GO" id="GO:0030691">
    <property type="term" value="C:Noc2p-Noc3p complex"/>
    <property type="evidence" value="ECO:0007669"/>
    <property type="project" value="TreeGrafter"/>
</dbReference>
<feature type="compositionally biased region" description="Basic and acidic residues" evidence="4">
    <location>
        <begin position="39"/>
        <end position="51"/>
    </location>
</feature>
<evidence type="ECO:0000313" key="5">
    <source>
        <dbReference type="EMBL" id="KAG5645617.1"/>
    </source>
</evidence>
<name>A0A9P7G7P5_9AGAR</name>
<dbReference type="AlphaFoldDB" id="A0A9P7G7P5"/>
<comment type="similarity">
    <text evidence="2">Belongs to the NOC2 family.</text>
</comment>
<evidence type="ECO:0000256" key="3">
    <source>
        <dbReference type="ARBA" id="ARBA00023242"/>
    </source>
</evidence>
<gene>
    <name evidence="5" type="ORF">DXG03_005608</name>
</gene>
<feature type="compositionally biased region" description="Acidic residues" evidence="4">
    <location>
        <begin position="173"/>
        <end position="193"/>
    </location>
</feature>
<reference evidence="5" key="2">
    <citation type="submission" date="2021-10" db="EMBL/GenBank/DDBJ databases">
        <title>Phylogenomics reveals ancestral predisposition of the termite-cultivated fungus Termitomyces towards a domesticated lifestyle.</title>
        <authorList>
            <person name="Auxier B."/>
            <person name="Grum-Grzhimaylo A."/>
            <person name="Cardenas M.E."/>
            <person name="Lodge J.D."/>
            <person name="Laessoe T."/>
            <person name="Pedersen O."/>
            <person name="Smith M.E."/>
            <person name="Kuyper T.W."/>
            <person name="Franco-Molano E.A."/>
            <person name="Baroni T.J."/>
            <person name="Aanen D.K."/>
        </authorList>
    </citation>
    <scope>NUCLEOTIDE SEQUENCE</scope>
    <source>
        <strain evidence="5">AP01</strain>
        <tissue evidence="5">Mycelium</tissue>
    </source>
</reference>
<keyword evidence="6" id="KW-1185">Reference proteome</keyword>
<feature type="compositionally biased region" description="Basic and acidic residues" evidence="4">
    <location>
        <begin position="66"/>
        <end position="75"/>
    </location>
</feature>
<protein>
    <recommendedName>
        <fullName evidence="7">Noc2-domain-containing protein</fullName>
    </recommendedName>
</protein>
<organism evidence="5 6">
    <name type="scientific">Asterophora parasitica</name>
    <dbReference type="NCBI Taxonomy" id="117018"/>
    <lineage>
        <taxon>Eukaryota</taxon>
        <taxon>Fungi</taxon>
        <taxon>Dikarya</taxon>
        <taxon>Basidiomycota</taxon>
        <taxon>Agaricomycotina</taxon>
        <taxon>Agaricomycetes</taxon>
        <taxon>Agaricomycetidae</taxon>
        <taxon>Agaricales</taxon>
        <taxon>Tricholomatineae</taxon>
        <taxon>Lyophyllaceae</taxon>
        <taxon>Asterophora</taxon>
    </lineage>
</organism>
<dbReference type="GO" id="GO:0042273">
    <property type="term" value="P:ribosomal large subunit biogenesis"/>
    <property type="evidence" value="ECO:0007669"/>
    <property type="project" value="TreeGrafter"/>
</dbReference>
<evidence type="ECO:0000256" key="4">
    <source>
        <dbReference type="SAM" id="MobiDB-lite"/>
    </source>
</evidence>
<comment type="subcellular location">
    <subcellularLocation>
        <location evidence="1">Nucleus</location>
    </subcellularLocation>
</comment>
<sequence length="724" mass="81496">MGKASKSTKKFASSGQLKKVIQARHKHQQIRKRTQGRRGNKDVKEAPKKVDIEEDEDEVEEPVPAKGEKSKKGMSVDELLGAGFMDGSGDESEDDVQGIAEDEEDEDDGEEDEDDGEDDDFDDDASFASVDDLEEEGEAHLMELSKLAEKDPEFYKYLQENDKELLNFNADAVSEEDSDEDGEAAEGDEDVDMEGDKMPTLTLTLLRKWQKALLEQRSLRALRKLLIAFRAAAHLNEDGQVLAWSIDSSSVYNKLVTTTLRYTPVVLEHHVPYKTLANGKFKPPTQTPKFKTLQKLILSYFHNAIHILSQLTDNDLLQLAVTESAKLIPYIVSSRKAVKLYLKKCLDLWSSAQDSIRIAAFLAIRKLASGSDESIMDNVLKGTYLTLIRSSKSTSVHTLPSINLMKNSASEVFCIDHATAYQHAFGYIRQLAIHLRNSMKVKTKVYLFPFGVFAPRLRLCEAYKQVYNWQYVHCIDFWSIVLARACDTRTQAENGGKESDLKPLIYPLVQVCLGAINRSYPFHLHIIRSLLHLSKHSETFIPLSPYLVPILTSTLAPTGRPKPSTLRPLDLEVQIRAPQQYVKTRVYYEGILEESAFLLAEWLSSPAVQGSIAFPEIVVPIVVLVRKSLKSARSGGSGSGKDQGLVKVLLERIDESTLWIESRRKNVSFAPGKLGDVAEWERALRLKVEDAPLGKYVKVQRKTREKRRKLVEKARTGEDEILDD</sequence>